<dbReference type="EMBL" id="CP101751">
    <property type="protein sequence ID" value="UUC47191.1"/>
    <property type="molecule type" value="Genomic_DNA"/>
</dbReference>
<dbReference type="PANTHER" id="PTHR30026:SF20">
    <property type="entry name" value="OUTER MEMBRANE PROTEIN TOLC"/>
    <property type="match status" value="1"/>
</dbReference>
<gene>
    <name evidence="10" type="ORF">NOX80_08330</name>
</gene>
<dbReference type="InterPro" id="IPR003423">
    <property type="entry name" value="OMP_efflux"/>
</dbReference>
<feature type="coiled-coil region" evidence="8">
    <location>
        <begin position="349"/>
        <end position="376"/>
    </location>
</feature>
<keyword evidence="11" id="KW-1185">Reference proteome</keyword>
<sequence>MKKNRLLFLISLFCLTQLHSQIAVTASLDDAIQKALEKSSSIKNKELEIEKLNLQKKGIWNKYIPTVEATALYLYFDNRMTVDLPTVTVPVINYPLLDGKTSFDNYGNIFHGGIMAKTVLFSGFQIPNGAKAIEQKAIGTAYLTESEKDGIVKDVINTFDQLALLDEVEKLINDSEKRLNAETLRVTKAIEQGLAIPYDRDKIKLATLELASKRIEMEGKRKVVFKKINYLTGYSNEEIKNVQYQLSPYLIGQNLTTENKQEIKALESFKSAYEYALKKEKGTYLPTLGAFGGLTYSSLFDANATTPPLPILGQPSNLGLNELTISQNWMIGAALKWEIFSGFERKHKVHEAKINIEQVQNQIDDTKEKLQLLLENNYANYTVLNQKTEIAAQQEKVAQNNLNLAIKQYKEGLINISERLEAENDLYKASLGKISTLIEQRLSAIETVIATGDLTKYLSK</sequence>
<keyword evidence="5" id="KW-0812">Transmembrane</keyword>
<dbReference type="Pfam" id="PF02321">
    <property type="entry name" value="OEP"/>
    <property type="match status" value="1"/>
</dbReference>
<evidence type="ECO:0000256" key="1">
    <source>
        <dbReference type="ARBA" id="ARBA00004442"/>
    </source>
</evidence>
<protein>
    <submittedName>
        <fullName evidence="10">TolC family protein</fullName>
    </submittedName>
</protein>
<evidence type="ECO:0000256" key="8">
    <source>
        <dbReference type="SAM" id="Coils"/>
    </source>
</evidence>
<keyword evidence="7" id="KW-0998">Cell outer membrane</keyword>
<keyword evidence="6" id="KW-0472">Membrane</keyword>
<dbReference type="SUPFAM" id="SSF56954">
    <property type="entry name" value="Outer membrane efflux proteins (OEP)"/>
    <property type="match status" value="1"/>
</dbReference>
<keyword evidence="8" id="KW-0175">Coiled coil</keyword>
<evidence type="ECO:0000256" key="7">
    <source>
        <dbReference type="ARBA" id="ARBA00023237"/>
    </source>
</evidence>
<evidence type="ECO:0000256" key="6">
    <source>
        <dbReference type="ARBA" id="ARBA00023136"/>
    </source>
</evidence>
<name>A0ABY5IWH7_9FLAO</name>
<accession>A0ABY5IWH7</accession>
<comment type="similarity">
    <text evidence="2">Belongs to the outer membrane factor (OMF) (TC 1.B.17) family.</text>
</comment>
<feature type="chain" id="PRO_5045228689" evidence="9">
    <location>
        <begin position="26"/>
        <end position="460"/>
    </location>
</feature>
<organism evidence="10 11">
    <name type="scientific">Flavobacterium cerinum</name>
    <dbReference type="NCBI Taxonomy" id="2502784"/>
    <lineage>
        <taxon>Bacteria</taxon>
        <taxon>Pseudomonadati</taxon>
        <taxon>Bacteroidota</taxon>
        <taxon>Flavobacteriia</taxon>
        <taxon>Flavobacteriales</taxon>
        <taxon>Flavobacteriaceae</taxon>
        <taxon>Flavobacterium</taxon>
    </lineage>
</organism>
<evidence type="ECO:0000256" key="5">
    <source>
        <dbReference type="ARBA" id="ARBA00022692"/>
    </source>
</evidence>
<evidence type="ECO:0000256" key="9">
    <source>
        <dbReference type="SAM" id="SignalP"/>
    </source>
</evidence>
<keyword evidence="4" id="KW-1134">Transmembrane beta strand</keyword>
<evidence type="ECO:0000256" key="3">
    <source>
        <dbReference type="ARBA" id="ARBA00022448"/>
    </source>
</evidence>
<comment type="subcellular location">
    <subcellularLocation>
        <location evidence="1">Cell outer membrane</location>
    </subcellularLocation>
</comment>
<dbReference type="PANTHER" id="PTHR30026">
    <property type="entry name" value="OUTER MEMBRANE PROTEIN TOLC"/>
    <property type="match status" value="1"/>
</dbReference>
<dbReference type="Gene3D" id="1.20.1600.10">
    <property type="entry name" value="Outer membrane efflux proteins (OEP)"/>
    <property type="match status" value="1"/>
</dbReference>
<proteinExistence type="inferred from homology"/>
<evidence type="ECO:0000256" key="4">
    <source>
        <dbReference type="ARBA" id="ARBA00022452"/>
    </source>
</evidence>
<keyword evidence="3" id="KW-0813">Transport</keyword>
<dbReference type="RefSeq" id="WP_256552827.1">
    <property type="nucleotide sequence ID" value="NZ_CP101751.1"/>
</dbReference>
<keyword evidence="9" id="KW-0732">Signal</keyword>
<dbReference type="Proteomes" id="UP001059844">
    <property type="component" value="Chromosome"/>
</dbReference>
<evidence type="ECO:0000313" key="11">
    <source>
        <dbReference type="Proteomes" id="UP001059844"/>
    </source>
</evidence>
<dbReference type="InterPro" id="IPR051906">
    <property type="entry name" value="TolC-like"/>
</dbReference>
<evidence type="ECO:0000313" key="10">
    <source>
        <dbReference type="EMBL" id="UUC47191.1"/>
    </source>
</evidence>
<evidence type="ECO:0000256" key="2">
    <source>
        <dbReference type="ARBA" id="ARBA00007613"/>
    </source>
</evidence>
<reference evidence="10" key="1">
    <citation type="submission" date="2022-07" db="EMBL/GenBank/DDBJ databases">
        <title>Isolation, identification, and degradation of a PFOSA degrading strain from sewage treatment plant.</title>
        <authorList>
            <person name="Zhang L."/>
            <person name="Huo Y."/>
        </authorList>
    </citation>
    <scope>NUCLEOTIDE SEQUENCE</scope>
    <source>
        <strain evidence="10">C1</strain>
    </source>
</reference>
<feature type="signal peptide" evidence="9">
    <location>
        <begin position="1"/>
        <end position="25"/>
    </location>
</feature>